<evidence type="ECO:0000313" key="2">
    <source>
        <dbReference type="EnsemblPlants" id="AET7Gv20318200.1"/>
    </source>
</evidence>
<reference evidence="2" key="4">
    <citation type="submission" date="2019-03" db="UniProtKB">
        <authorList>
            <consortium name="EnsemblPlants"/>
        </authorList>
    </citation>
    <scope>IDENTIFICATION</scope>
</reference>
<evidence type="ECO:0000256" key="1">
    <source>
        <dbReference type="SAM" id="Coils"/>
    </source>
</evidence>
<dbReference type="Proteomes" id="UP000015105">
    <property type="component" value="Chromosome 7D"/>
</dbReference>
<reference evidence="2" key="5">
    <citation type="journal article" date="2021" name="G3 (Bethesda)">
        <title>Aegilops tauschii genome assembly Aet v5.0 features greater sequence contiguity and improved annotation.</title>
        <authorList>
            <person name="Wang L."/>
            <person name="Zhu T."/>
            <person name="Rodriguez J.C."/>
            <person name="Deal K.R."/>
            <person name="Dubcovsky J."/>
            <person name="McGuire P.E."/>
            <person name="Lux T."/>
            <person name="Spannagl M."/>
            <person name="Mayer K.F.X."/>
            <person name="Baldrich P."/>
            <person name="Meyers B.C."/>
            <person name="Huo N."/>
            <person name="Gu Y.Q."/>
            <person name="Zhou H."/>
            <person name="Devos K.M."/>
            <person name="Bennetzen J.L."/>
            <person name="Unver T."/>
            <person name="Budak H."/>
            <person name="Gulick P.J."/>
            <person name="Galiba G."/>
            <person name="Kalapos B."/>
            <person name="Nelson D.R."/>
            <person name="Li P."/>
            <person name="You F.M."/>
            <person name="Luo M.C."/>
            <person name="Dvorak J."/>
        </authorList>
    </citation>
    <scope>NUCLEOTIDE SEQUENCE [LARGE SCALE GENOMIC DNA]</scope>
    <source>
        <strain evidence="2">cv. AL8/78</strain>
    </source>
</reference>
<evidence type="ECO:0000313" key="3">
    <source>
        <dbReference type="Proteomes" id="UP000015105"/>
    </source>
</evidence>
<name>A0A453QTQ5_AEGTS</name>
<dbReference type="GO" id="GO:0007034">
    <property type="term" value="P:vacuolar transport"/>
    <property type="evidence" value="ECO:0007669"/>
    <property type="project" value="InterPro"/>
</dbReference>
<keyword evidence="1" id="KW-0175">Coiled coil</keyword>
<organism evidence="2 3">
    <name type="scientific">Aegilops tauschii subsp. strangulata</name>
    <name type="common">Goatgrass</name>
    <dbReference type="NCBI Taxonomy" id="200361"/>
    <lineage>
        <taxon>Eukaryota</taxon>
        <taxon>Viridiplantae</taxon>
        <taxon>Streptophyta</taxon>
        <taxon>Embryophyta</taxon>
        <taxon>Tracheophyta</taxon>
        <taxon>Spermatophyta</taxon>
        <taxon>Magnoliopsida</taxon>
        <taxon>Liliopsida</taxon>
        <taxon>Poales</taxon>
        <taxon>Poaceae</taxon>
        <taxon>BOP clade</taxon>
        <taxon>Pooideae</taxon>
        <taxon>Triticodae</taxon>
        <taxon>Triticeae</taxon>
        <taxon>Triticinae</taxon>
        <taxon>Aegilops</taxon>
    </lineage>
</organism>
<reference evidence="2" key="3">
    <citation type="journal article" date="2017" name="Nature">
        <title>Genome sequence of the progenitor of the wheat D genome Aegilops tauschii.</title>
        <authorList>
            <person name="Luo M.C."/>
            <person name="Gu Y.Q."/>
            <person name="Puiu D."/>
            <person name="Wang H."/>
            <person name="Twardziok S.O."/>
            <person name="Deal K.R."/>
            <person name="Huo N."/>
            <person name="Zhu T."/>
            <person name="Wang L."/>
            <person name="Wang Y."/>
            <person name="McGuire P.E."/>
            <person name="Liu S."/>
            <person name="Long H."/>
            <person name="Ramasamy R.K."/>
            <person name="Rodriguez J.C."/>
            <person name="Van S.L."/>
            <person name="Yuan L."/>
            <person name="Wang Z."/>
            <person name="Xia Z."/>
            <person name="Xiao L."/>
            <person name="Anderson O.D."/>
            <person name="Ouyang S."/>
            <person name="Liang Y."/>
            <person name="Zimin A.V."/>
            <person name="Pertea G."/>
            <person name="Qi P."/>
            <person name="Bennetzen J.L."/>
            <person name="Dai X."/>
            <person name="Dawson M.W."/>
            <person name="Muller H.G."/>
            <person name="Kugler K."/>
            <person name="Rivarola-Duarte L."/>
            <person name="Spannagl M."/>
            <person name="Mayer K.F.X."/>
            <person name="Lu F.H."/>
            <person name="Bevan M.W."/>
            <person name="Leroy P."/>
            <person name="Li P."/>
            <person name="You F.M."/>
            <person name="Sun Q."/>
            <person name="Liu Z."/>
            <person name="Lyons E."/>
            <person name="Wicker T."/>
            <person name="Salzberg S.L."/>
            <person name="Devos K.M."/>
            <person name="Dvorak J."/>
        </authorList>
    </citation>
    <scope>NUCLEOTIDE SEQUENCE [LARGE SCALE GENOMIC DNA]</scope>
    <source>
        <strain evidence="2">cv. AL8/78</strain>
    </source>
</reference>
<proteinExistence type="predicted"/>
<reference evidence="3" key="1">
    <citation type="journal article" date="2014" name="Science">
        <title>Ancient hybridizations among the ancestral genomes of bread wheat.</title>
        <authorList>
            <consortium name="International Wheat Genome Sequencing Consortium,"/>
            <person name="Marcussen T."/>
            <person name="Sandve S.R."/>
            <person name="Heier L."/>
            <person name="Spannagl M."/>
            <person name="Pfeifer M."/>
            <person name="Jakobsen K.S."/>
            <person name="Wulff B.B."/>
            <person name="Steuernagel B."/>
            <person name="Mayer K.F."/>
            <person name="Olsen O.A."/>
        </authorList>
    </citation>
    <scope>NUCLEOTIDE SEQUENCE [LARGE SCALE GENOMIC DNA]</scope>
    <source>
        <strain evidence="3">cv. AL8/78</strain>
    </source>
</reference>
<dbReference type="InterPro" id="IPR005024">
    <property type="entry name" value="Snf7_fam"/>
</dbReference>
<accession>A0A453QTQ5</accession>
<keyword evidence="3" id="KW-1185">Reference proteome</keyword>
<dbReference type="EnsemblPlants" id="AET7Gv20318200.1">
    <property type="protein sequence ID" value="AET7Gv20318200.1"/>
    <property type="gene ID" value="AET7Gv20318200"/>
</dbReference>
<dbReference type="STRING" id="200361.A0A453QTQ5"/>
<dbReference type="PANTHER" id="PTHR10476">
    <property type="entry name" value="CHARGED MULTIVESICULAR BODY PROTEIN"/>
    <property type="match status" value="1"/>
</dbReference>
<sequence>MEVVKSLLKPKPTPQQLLREWQRRLHNEGRNIERQIRDVQKEDKKVEKAIRDAAKTGDACS</sequence>
<dbReference type="Gramene" id="AET7Gv20318200.1">
    <property type="protein sequence ID" value="AET7Gv20318200.1"/>
    <property type="gene ID" value="AET7Gv20318200"/>
</dbReference>
<dbReference type="AlphaFoldDB" id="A0A453QTQ5"/>
<reference evidence="3" key="2">
    <citation type="journal article" date="2017" name="Nat. Plants">
        <title>The Aegilops tauschii genome reveals multiple impacts of transposons.</title>
        <authorList>
            <person name="Zhao G."/>
            <person name="Zou C."/>
            <person name="Li K."/>
            <person name="Wang K."/>
            <person name="Li T."/>
            <person name="Gao L."/>
            <person name="Zhang X."/>
            <person name="Wang H."/>
            <person name="Yang Z."/>
            <person name="Liu X."/>
            <person name="Jiang W."/>
            <person name="Mao L."/>
            <person name="Kong X."/>
            <person name="Jiao Y."/>
            <person name="Jia J."/>
        </authorList>
    </citation>
    <scope>NUCLEOTIDE SEQUENCE [LARGE SCALE GENOMIC DNA]</scope>
    <source>
        <strain evidence="3">cv. AL8/78</strain>
    </source>
</reference>
<dbReference type="Gene3D" id="6.10.140.1230">
    <property type="match status" value="1"/>
</dbReference>
<feature type="coiled-coil region" evidence="1">
    <location>
        <begin position="22"/>
        <end position="52"/>
    </location>
</feature>
<protein>
    <submittedName>
        <fullName evidence="2">Uncharacterized protein</fullName>
    </submittedName>
</protein>